<dbReference type="Proteomes" id="UP000002410">
    <property type="component" value="Chromosome"/>
</dbReference>
<reference evidence="3" key="1">
    <citation type="submission" date="2007-06" db="EMBL/GenBank/DDBJ databases">
        <authorList>
            <person name="Brinkac L.M."/>
            <person name="Daugherty S."/>
            <person name="Dodson R.J."/>
            <person name="Madupu R."/>
            <person name="Brown J.L."/>
            <person name="Bruce D."/>
            <person name="Detter C."/>
            <person name="Munk C."/>
            <person name="Smith L.A."/>
            <person name="Smith T.J."/>
            <person name="White O."/>
            <person name="Brettin T.S."/>
        </authorList>
    </citation>
    <scope>NUCLEOTIDE SEQUENCE [LARGE SCALE GENOMIC DNA]</scope>
    <source>
        <strain evidence="3">Langeland / NCTC 10281 / Type F</strain>
    </source>
</reference>
<evidence type="ECO:0000259" key="1">
    <source>
        <dbReference type="Pfam" id="PF12677"/>
    </source>
</evidence>
<accession>A7GFW7</accession>
<organism evidence="2 3">
    <name type="scientific">Clostridium botulinum (strain Langeland / NCTC 10281 / Type F)</name>
    <dbReference type="NCBI Taxonomy" id="441772"/>
    <lineage>
        <taxon>Bacteria</taxon>
        <taxon>Bacillati</taxon>
        <taxon>Bacillota</taxon>
        <taxon>Clostridia</taxon>
        <taxon>Eubacteriales</taxon>
        <taxon>Clostridiaceae</taxon>
        <taxon>Clostridium</taxon>
    </lineage>
</organism>
<dbReference type="EMBL" id="CP000728">
    <property type="protein sequence ID" value="ABS42647.1"/>
    <property type="molecule type" value="Genomic_DNA"/>
</dbReference>
<name>A7GFW7_CLOBL</name>
<proteinExistence type="predicted"/>
<dbReference type="Pfam" id="PF12677">
    <property type="entry name" value="DUF3797"/>
    <property type="match status" value="1"/>
</dbReference>
<dbReference type="InterPro" id="IPR024256">
    <property type="entry name" value="DUF3797"/>
</dbReference>
<sequence length="59" mass="6644">MNSRELMPIMKKYEKCPKCGNNKIGNGEGGIIVEDDTYTRTCKCGFKITVDENSKKVNL</sequence>
<protein>
    <recommendedName>
        <fullName evidence="1">DUF3797 domain-containing protein</fullName>
    </recommendedName>
</protein>
<dbReference type="RefSeq" id="WP_012100344.1">
    <property type="nucleotide sequence ID" value="NC_009699.1"/>
</dbReference>
<evidence type="ECO:0000313" key="3">
    <source>
        <dbReference type="Proteomes" id="UP000002410"/>
    </source>
</evidence>
<dbReference type="AlphaFoldDB" id="A7GFW7"/>
<feature type="domain" description="DUF3797" evidence="1">
    <location>
        <begin position="5"/>
        <end position="48"/>
    </location>
</feature>
<dbReference type="HOGENOM" id="CLU_201597_0_0_9"/>
<gene>
    <name evidence="2" type="ordered locus">CLI_2435</name>
</gene>
<evidence type="ECO:0000313" key="2">
    <source>
        <dbReference type="EMBL" id="ABS42647.1"/>
    </source>
</evidence>
<dbReference type="KEGG" id="cbf:CLI_2435"/>